<evidence type="ECO:0000313" key="3">
    <source>
        <dbReference type="Proteomes" id="UP000381693"/>
    </source>
</evidence>
<sequence>MIVAQLKAANGVTSYEFRNWDSDPVSRGIGGAPTYVLAANGDVRVPWRFQWFGNDPPPWVRLGLTFREAVEMHKQVYKKFIQLSNFELARKDSLSTYRVAKPQSIPIDFYYPEMLEAQKELGLLPKDFVPPPLFPLRQHYLRMMLVQEKPKSQFTKEQNQAITKKLSELVRANALGDKMAVEKANEELDEIIHPKGSKQMAPSTGTKP</sequence>
<name>A0A5E6MA21_9BACT</name>
<comment type="caution">
    <text evidence="2">The sequence shown here is derived from an EMBL/GenBank/DDBJ whole genome shotgun (WGS) entry which is preliminary data.</text>
</comment>
<protein>
    <submittedName>
        <fullName evidence="2">Uncharacterized protein</fullName>
    </submittedName>
</protein>
<feature type="region of interest" description="Disordered" evidence="1">
    <location>
        <begin position="189"/>
        <end position="208"/>
    </location>
</feature>
<dbReference type="RefSeq" id="WP_142525054.1">
    <property type="nucleotide sequence ID" value="NZ_CABFUZ020000109.1"/>
</dbReference>
<evidence type="ECO:0000313" key="2">
    <source>
        <dbReference type="EMBL" id="VVM06245.1"/>
    </source>
</evidence>
<reference evidence="2" key="1">
    <citation type="submission" date="2019-09" db="EMBL/GenBank/DDBJ databases">
        <authorList>
            <person name="Cremers G."/>
        </authorList>
    </citation>
    <scope>NUCLEOTIDE SEQUENCE [LARGE SCALE GENOMIC DNA]</scope>
    <source>
        <strain evidence="2">3B</strain>
    </source>
</reference>
<evidence type="ECO:0000256" key="1">
    <source>
        <dbReference type="SAM" id="MobiDB-lite"/>
    </source>
</evidence>
<accession>A0A5E6MA21</accession>
<dbReference type="Proteomes" id="UP000381693">
    <property type="component" value="Unassembled WGS sequence"/>
</dbReference>
<gene>
    <name evidence="2" type="ORF">MAMC_01009</name>
</gene>
<organism evidence="2 3">
    <name type="scientific">Methylacidimicrobium cyclopophantes</name>
    <dbReference type="NCBI Taxonomy" id="1041766"/>
    <lineage>
        <taxon>Bacteria</taxon>
        <taxon>Pseudomonadati</taxon>
        <taxon>Verrucomicrobiota</taxon>
        <taxon>Methylacidimicrobium</taxon>
    </lineage>
</organism>
<proteinExistence type="predicted"/>
<dbReference type="AlphaFoldDB" id="A0A5E6MA21"/>
<dbReference type="EMBL" id="CABFUZ020000109">
    <property type="protein sequence ID" value="VVM06245.1"/>
    <property type="molecule type" value="Genomic_DNA"/>
</dbReference>
<keyword evidence="3" id="KW-1185">Reference proteome</keyword>